<proteinExistence type="predicted"/>
<dbReference type="InterPro" id="IPR012349">
    <property type="entry name" value="Split_barrel_FMN-bd"/>
</dbReference>
<dbReference type="AlphaFoldDB" id="X1E694"/>
<dbReference type="EMBL" id="BART01025760">
    <property type="protein sequence ID" value="GAH04178.1"/>
    <property type="molecule type" value="Genomic_DNA"/>
</dbReference>
<evidence type="ECO:0008006" key="2">
    <source>
        <dbReference type="Google" id="ProtNLM"/>
    </source>
</evidence>
<sequence length="179" mass="20646">YSTTTYQNLKNNSIVTLNFIDDVYLYALAALKEPNSPIGLVEVPSKYYEFKHLESLSMDVPYIKNSWGILTCKIFKEFQEIKKNGIGEMKIPVFSLKVISSELLQTSHKLLNRSENLALEVIILATRLKFAKDNENKSLFSNILDKIQNYVKDINRFGKNKEAIRTIELVNNYISKLMN</sequence>
<gene>
    <name evidence="1" type="ORF">S01H4_46146</name>
</gene>
<dbReference type="SUPFAM" id="SSF50475">
    <property type="entry name" value="FMN-binding split barrel"/>
    <property type="match status" value="1"/>
</dbReference>
<organism evidence="1">
    <name type="scientific">marine sediment metagenome</name>
    <dbReference type="NCBI Taxonomy" id="412755"/>
    <lineage>
        <taxon>unclassified sequences</taxon>
        <taxon>metagenomes</taxon>
        <taxon>ecological metagenomes</taxon>
    </lineage>
</organism>
<protein>
    <recommendedName>
        <fullName evidence="2">DUF447 family protein</fullName>
    </recommendedName>
</protein>
<reference evidence="1" key="1">
    <citation type="journal article" date="2014" name="Front. Microbiol.">
        <title>High frequency of phylogenetically diverse reductive dehalogenase-homologous genes in deep subseafloor sedimentary metagenomes.</title>
        <authorList>
            <person name="Kawai M."/>
            <person name="Futagami T."/>
            <person name="Toyoda A."/>
            <person name="Takaki Y."/>
            <person name="Nishi S."/>
            <person name="Hori S."/>
            <person name="Arai W."/>
            <person name="Tsubouchi T."/>
            <person name="Morono Y."/>
            <person name="Uchiyama I."/>
            <person name="Ito T."/>
            <person name="Fujiyama A."/>
            <person name="Inagaki F."/>
            <person name="Takami H."/>
        </authorList>
    </citation>
    <scope>NUCLEOTIDE SEQUENCE</scope>
    <source>
        <strain evidence="1">Expedition CK06-06</strain>
    </source>
</reference>
<evidence type="ECO:0000313" key="1">
    <source>
        <dbReference type="EMBL" id="GAH04178.1"/>
    </source>
</evidence>
<feature type="non-terminal residue" evidence="1">
    <location>
        <position position="1"/>
    </location>
</feature>
<name>X1E694_9ZZZZ</name>
<dbReference type="Gene3D" id="2.30.110.10">
    <property type="entry name" value="Electron Transport, Fmn-binding Protein, Chain A"/>
    <property type="match status" value="1"/>
</dbReference>
<accession>X1E694</accession>
<comment type="caution">
    <text evidence="1">The sequence shown here is derived from an EMBL/GenBank/DDBJ whole genome shotgun (WGS) entry which is preliminary data.</text>
</comment>